<dbReference type="EMBL" id="LAZR01014277">
    <property type="protein sequence ID" value="KKM18177.1"/>
    <property type="molecule type" value="Genomic_DNA"/>
</dbReference>
<organism evidence="1">
    <name type="scientific">marine sediment metagenome</name>
    <dbReference type="NCBI Taxonomy" id="412755"/>
    <lineage>
        <taxon>unclassified sequences</taxon>
        <taxon>metagenomes</taxon>
        <taxon>ecological metagenomes</taxon>
    </lineage>
</organism>
<gene>
    <name evidence="1" type="ORF">LCGC14_1668300</name>
</gene>
<evidence type="ECO:0000313" key="1">
    <source>
        <dbReference type="EMBL" id="KKM18177.1"/>
    </source>
</evidence>
<comment type="caution">
    <text evidence="1">The sequence shown here is derived from an EMBL/GenBank/DDBJ whole genome shotgun (WGS) entry which is preliminary data.</text>
</comment>
<proteinExistence type="predicted"/>
<reference evidence="1" key="1">
    <citation type="journal article" date="2015" name="Nature">
        <title>Complex archaea that bridge the gap between prokaryotes and eukaryotes.</title>
        <authorList>
            <person name="Spang A."/>
            <person name="Saw J.H."/>
            <person name="Jorgensen S.L."/>
            <person name="Zaremba-Niedzwiedzka K."/>
            <person name="Martijn J."/>
            <person name="Lind A.E."/>
            <person name="van Eijk R."/>
            <person name="Schleper C."/>
            <person name="Guy L."/>
            <person name="Ettema T.J."/>
        </authorList>
    </citation>
    <scope>NUCLEOTIDE SEQUENCE</scope>
</reference>
<protein>
    <submittedName>
        <fullName evidence="1">Uncharacterized protein</fullName>
    </submittedName>
</protein>
<name>A0A0F9HSV2_9ZZZZ</name>
<accession>A0A0F9HSV2</accession>
<sequence length="77" mass="8510">MYRMSFAVTITPDGLYHVQNGVAGLSGQHHVHSAASFKRWRKDGDDIRQGKGDCACGLAVGDVRGHTGKIWHNEEFE</sequence>
<dbReference type="AlphaFoldDB" id="A0A0F9HSV2"/>